<dbReference type="RefSeq" id="WP_206657586.1">
    <property type="nucleotide sequence ID" value="NZ_CP071182.1"/>
</dbReference>
<dbReference type="Proteomes" id="UP000663505">
    <property type="component" value="Chromosome"/>
</dbReference>
<proteinExistence type="predicted"/>
<organism evidence="2 3">
    <name type="scientific">Alicyclobacillus mengziensis</name>
    <dbReference type="NCBI Taxonomy" id="2931921"/>
    <lineage>
        <taxon>Bacteria</taxon>
        <taxon>Bacillati</taxon>
        <taxon>Bacillota</taxon>
        <taxon>Bacilli</taxon>
        <taxon>Bacillales</taxon>
        <taxon>Alicyclobacillaceae</taxon>
        <taxon>Alicyclobacillus</taxon>
    </lineage>
</organism>
<evidence type="ECO:0000313" key="3">
    <source>
        <dbReference type="Proteomes" id="UP000663505"/>
    </source>
</evidence>
<keyword evidence="3" id="KW-1185">Reference proteome</keyword>
<gene>
    <name evidence="2" type="ORF">JZ786_04440</name>
</gene>
<dbReference type="AlphaFoldDB" id="A0A9X7W0N7"/>
<feature type="region of interest" description="Disordered" evidence="1">
    <location>
        <begin position="1"/>
        <end position="21"/>
    </location>
</feature>
<evidence type="ECO:0000313" key="2">
    <source>
        <dbReference type="EMBL" id="QSO48250.1"/>
    </source>
</evidence>
<sequence>MSDFQREMHQIQKTAETESTAQAASVQRQQQAAAALEQNLGPILDSTARELAGGDQDLRVQSPSDGSLGFCIIHPNAKDAGQFAVSADCSKGDVTLKITDGNWEEVHGDMGNWARWSDQKEVYSGPLDEKHIRSSLKKQFLNWYQTVLNTRPN</sequence>
<evidence type="ECO:0000256" key="1">
    <source>
        <dbReference type="SAM" id="MobiDB-lite"/>
    </source>
</evidence>
<reference evidence="2 3" key="1">
    <citation type="submission" date="2021-02" db="EMBL/GenBank/DDBJ databases">
        <title>Alicyclobacillus curvatus sp. nov. and Alicyclobacillus mengziensis sp. nov., two acidophilic bacteria isolated from acid mine drainage.</title>
        <authorList>
            <person name="Huang Y."/>
        </authorList>
    </citation>
    <scope>NUCLEOTIDE SEQUENCE [LARGE SCALE GENOMIC DNA]</scope>
    <source>
        <strain evidence="2 3">S30H14</strain>
    </source>
</reference>
<name>A0A9X7W0N7_9BACL</name>
<accession>A0A9X7W0N7</accession>
<protein>
    <submittedName>
        <fullName evidence="2">Uncharacterized protein</fullName>
    </submittedName>
</protein>
<dbReference type="EMBL" id="CP071182">
    <property type="protein sequence ID" value="QSO48250.1"/>
    <property type="molecule type" value="Genomic_DNA"/>
</dbReference>
<feature type="compositionally biased region" description="Basic and acidic residues" evidence="1">
    <location>
        <begin position="1"/>
        <end position="10"/>
    </location>
</feature>
<dbReference type="KEGG" id="afx:JZ786_04440"/>